<accession>S7MXN2</accession>
<dbReference type="Pfam" id="PF01344">
    <property type="entry name" value="Kelch_1"/>
    <property type="match status" value="3"/>
</dbReference>
<evidence type="ECO:0000256" key="1">
    <source>
        <dbReference type="ARBA" id="ARBA00022441"/>
    </source>
</evidence>
<dbReference type="InterPro" id="IPR006652">
    <property type="entry name" value="Kelch_1"/>
</dbReference>
<evidence type="ECO:0000313" key="3">
    <source>
        <dbReference type="EMBL" id="EPQ08310.1"/>
    </source>
</evidence>
<keyword evidence="2" id="KW-0677">Repeat</keyword>
<protein>
    <submittedName>
        <fullName evidence="3">Kelch-like protein 35</fullName>
    </submittedName>
</protein>
<dbReference type="PANTHER" id="PTHR45632:SF3">
    <property type="entry name" value="KELCH-LIKE PROTEIN 32"/>
    <property type="match status" value="1"/>
</dbReference>
<dbReference type="Proteomes" id="UP000052978">
    <property type="component" value="Unassembled WGS sequence"/>
</dbReference>
<dbReference type="Gene3D" id="2.120.10.80">
    <property type="entry name" value="Kelch-type beta propeller"/>
    <property type="match status" value="2"/>
</dbReference>
<dbReference type="EMBL" id="KE162454">
    <property type="protein sequence ID" value="EPQ08310.1"/>
    <property type="molecule type" value="Genomic_DNA"/>
</dbReference>
<organism evidence="3 4">
    <name type="scientific">Myotis brandtii</name>
    <name type="common">Brandt's bat</name>
    <dbReference type="NCBI Taxonomy" id="109478"/>
    <lineage>
        <taxon>Eukaryota</taxon>
        <taxon>Metazoa</taxon>
        <taxon>Chordata</taxon>
        <taxon>Craniata</taxon>
        <taxon>Vertebrata</taxon>
        <taxon>Euteleostomi</taxon>
        <taxon>Mammalia</taxon>
        <taxon>Eutheria</taxon>
        <taxon>Laurasiatheria</taxon>
        <taxon>Chiroptera</taxon>
        <taxon>Yangochiroptera</taxon>
        <taxon>Vespertilionidae</taxon>
        <taxon>Myotis</taxon>
    </lineage>
</organism>
<proteinExistence type="predicted"/>
<dbReference type="SMART" id="SM00612">
    <property type="entry name" value="Kelch"/>
    <property type="match status" value="3"/>
</dbReference>
<dbReference type="SUPFAM" id="SSF117281">
    <property type="entry name" value="Kelch motif"/>
    <property type="match status" value="2"/>
</dbReference>
<gene>
    <name evidence="3" type="ORF">D623_10028591</name>
</gene>
<keyword evidence="4" id="KW-1185">Reference proteome</keyword>
<keyword evidence="1" id="KW-0880">Kelch repeat</keyword>
<dbReference type="PANTHER" id="PTHR45632">
    <property type="entry name" value="LD33804P"/>
    <property type="match status" value="1"/>
</dbReference>
<name>S7MXN2_MYOBR</name>
<sequence>MDLAEVIVVIGGCDRKGLMRLPFADAYHPESQRWTPLPSLPGYMRSEFAACTLRNDIYVSGGHINSHDVWMLSSHLHTWIKVASLHKGRWRHKMVVLHGQVQCFDPKEDRWSLQSPAPFSQRCLEAVSLEDTIYVVGGLMSKIYTYHPGTDVWGEAAVLPITGKAPTGSSPLTPAVGRCSALTPRRTGGACSHQHLSLSDVLRLSPSRTPSMWCCGVTVCDGKVHITGGRDDHGESTNRVFTFDPSSGQVEAQPSLQRCTSSHGCVTVVKSLGR</sequence>
<dbReference type="AlphaFoldDB" id="S7MXN2"/>
<evidence type="ECO:0000313" key="4">
    <source>
        <dbReference type="Proteomes" id="UP000052978"/>
    </source>
</evidence>
<evidence type="ECO:0000256" key="2">
    <source>
        <dbReference type="ARBA" id="ARBA00022737"/>
    </source>
</evidence>
<dbReference type="InterPro" id="IPR015915">
    <property type="entry name" value="Kelch-typ_b-propeller"/>
</dbReference>
<reference evidence="3 4" key="1">
    <citation type="journal article" date="2013" name="Nat. Commun.">
        <title>Genome analysis reveals insights into physiology and longevity of the Brandt's bat Myotis brandtii.</title>
        <authorList>
            <person name="Seim I."/>
            <person name="Fang X."/>
            <person name="Xiong Z."/>
            <person name="Lobanov A.V."/>
            <person name="Huang Z."/>
            <person name="Ma S."/>
            <person name="Feng Y."/>
            <person name="Turanov A.A."/>
            <person name="Zhu Y."/>
            <person name="Lenz T.L."/>
            <person name="Gerashchenko M.V."/>
            <person name="Fan D."/>
            <person name="Hee Yim S."/>
            <person name="Yao X."/>
            <person name="Jordan D."/>
            <person name="Xiong Y."/>
            <person name="Ma Y."/>
            <person name="Lyapunov A.N."/>
            <person name="Chen G."/>
            <person name="Kulakova O.I."/>
            <person name="Sun Y."/>
            <person name="Lee S.G."/>
            <person name="Bronson R.T."/>
            <person name="Moskalev A.A."/>
            <person name="Sunyaev S.R."/>
            <person name="Zhang G."/>
            <person name="Krogh A."/>
            <person name="Wang J."/>
            <person name="Gladyshev V.N."/>
        </authorList>
    </citation>
    <scope>NUCLEOTIDE SEQUENCE [LARGE SCALE GENOMIC DNA]</scope>
</reference>